<name>A0A841GZ21_9BACT</name>
<organism evidence="2 3">
    <name type="scientific">Longimicrobium terrae</name>
    <dbReference type="NCBI Taxonomy" id="1639882"/>
    <lineage>
        <taxon>Bacteria</taxon>
        <taxon>Pseudomonadati</taxon>
        <taxon>Gemmatimonadota</taxon>
        <taxon>Longimicrobiia</taxon>
        <taxon>Longimicrobiales</taxon>
        <taxon>Longimicrobiaceae</taxon>
        <taxon>Longimicrobium</taxon>
    </lineage>
</organism>
<protein>
    <submittedName>
        <fullName evidence="2">Putative mRNA 3-end processing factor</fullName>
    </submittedName>
</protein>
<dbReference type="GO" id="GO:0004521">
    <property type="term" value="F:RNA endonuclease activity"/>
    <property type="evidence" value="ECO:0007669"/>
    <property type="project" value="TreeGrafter"/>
</dbReference>
<dbReference type="SUPFAM" id="SSF56281">
    <property type="entry name" value="Metallo-hydrolase/oxidoreductase"/>
    <property type="match status" value="1"/>
</dbReference>
<dbReference type="InterPro" id="IPR026360">
    <property type="entry name" value="Xnuc_lig_assoc"/>
</dbReference>
<dbReference type="RefSeq" id="WP_170033552.1">
    <property type="nucleotide sequence ID" value="NZ_JABDTL010000001.1"/>
</dbReference>
<keyword evidence="3" id="KW-1185">Reference proteome</keyword>
<dbReference type="Proteomes" id="UP000582837">
    <property type="component" value="Unassembled WGS sequence"/>
</dbReference>
<dbReference type="PANTHER" id="PTHR11203">
    <property type="entry name" value="CLEAVAGE AND POLYADENYLATION SPECIFICITY FACTOR FAMILY MEMBER"/>
    <property type="match status" value="1"/>
</dbReference>
<sequence length="353" mass="38536">MLLRSTERGLYCEAGDFYIDPWLPVDRAVITHAHGDHARWGSRAYLGSREGERVMRTRLGADARIRAVEFGETVMLNGVRISLHPAGHILGSAQVRVEHGGEVWVVSGDYKTEADPTCTPFEPVRCHTFVTESTFGLPIYRWVPDAEVFAGINAWWRSNAEAGRASLLFGYALGKAQRLLAGVDPSIGPIYAHGAVERLNLDYRAGGVPLPETRNPAAAPKGTQFGGCLVVAPPSAAGTPWMRRFGAGSTAFASGWMRVRGQRRRRSVDRGFVLSDHVDWPSLLGAVQATGAECVWVTHGYREPVVRWLREHGLQAQSVASRWEGESDEADVLPEDAASPASAPVAETEREAE</sequence>
<evidence type="ECO:0000256" key="1">
    <source>
        <dbReference type="SAM" id="MobiDB-lite"/>
    </source>
</evidence>
<dbReference type="NCBIfam" id="TIGR04122">
    <property type="entry name" value="Xnuc_lig_assoc"/>
    <property type="match status" value="1"/>
</dbReference>
<dbReference type="InterPro" id="IPR036866">
    <property type="entry name" value="RibonucZ/Hydroxyglut_hydro"/>
</dbReference>
<dbReference type="PANTHER" id="PTHR11203:SF49">
    <property type="entry name" value="BLL1145 PROTEIN"/>
    <property type="match status" value="1"/>
</dbReference>
<dbReference type="EMBL" id="JACHIA010000006">
    <property type="protein sequence ID" value="MBB6071045.1"/>
    <property type="molecule type" value="Genomic_DNA"/>
</dbReference>
<gene>
    <name evidence="2" type="ORF">HNQ61_002667</name>
</gene>
<proteinExistence type="predicted"/>
<dbReference type="InterPro" id="IPR050698">
    <property type="entry name" value="MBL"/>
</dbReference>
<accession>A0A841GZ21</accession>
<evidence type="ECO:0000313" key="3">
    <source>
        <dbReference type="Proteomes" id="UP000582837"/>
    </source>
</evidence>
<dbReference type="AlphaFoldDB" id="A0A841GZ21"/>
<reference evidence="2 3" key="1">
    <citation type="submission" date="2020-08" db="EMBL/GenBank/DDBJ databases">
        <title>Genomic Encyclopedia of Type Strains, Phase IV (KMG-IV): sequencing the most valuable type-strain genomes for metagenomic binning, comparative biology and taxonomic classification.</title>
        <authorList>
            <person name="Goeker M."/>
        </authorList>
    </citation>
    <scope>NUCLEOTIDE SEQUENCE [LARGE SCALE GENOMIC DNA]</scope>
    <source>
        <strain evidence="2 3">DSM 29007</strain>
    </source>
</reference>
<feature type="region of interest" description="Disordered" evidence="1">
    <location>
        <begin position="319"/>
        <end position="353"/>
    </location>
</feature>
<evidence type="ECO:0000313" key="2">
    <source>
        <dbReference type="EMBL" id="MBB6071045.1"/>
    </source>
</evidence>
<comment type="caution">
    <text evidence="2">The sequence shown here is derived from an EMBL/GenBank/DDBJ whole genome shotgun (WGS) entry which is preliminary data.</text>
</comment>
<dbReference type="Gene3D" id="3.60.15.10">
    <property type="entry name" value="Ribonuclease Z/Hydroxyacylglutathione hydrolase-like"/>
    <property type="match status" value="1"/>
</dbReference>